<dbReference type="AlphaFoldDB" id="A0A4U6D6I4"/>
<evidence type="ECO:0000259" key="3">
    <source>
        <dbReference type="PROSITE" id="PS50930"/>
    </source>
</evidence>
<dbReference type="Gene3D" id="2.40.50.1020">
    <property type="entry name" value="LytTr DNA-binding domain"/>
    <property type="match status" value="1"/>
</dbReference>
<dbReference type="Pfam" id="PF00072">
    <property type="entry name" value="Response_reg"/>
    <property type="match status" value="1"/>
</dbReference>
<dbReference type="SUPFAM" id="SSF52172">
    <property type="entry name" value="CheY-like"/>
    <property type="match status" value="1"/>
</dbReference>
<protein>
    <submittedName>
        <fullName evidence="4">Response regulator transcription factor</fullName>
    </submittedName>
</protein>
<keyword evidence="1" id="KW-0597">Phosphoprotein</keyword>
<organism evidence="4 5">
    <name type="scientific">Dyadobacter frigoris</name>
    <dbReference type="NCBI Taxonomy" id="2576211"/>
    <lineage>
        <taxon>Bacteria</taxon>
        <taxon>Pseudomonadati</taxon>
        <taxon>Bacteroidota</taxon>
        <taxon>Cytophagia</taxon>
        <taxon>Cytophagales</taxon>
        <taxon>Spirosomataceae</taxon>
        <taxon>Dyadobacter</taxon>
    </lineage>
</organism>
<dbReference type="InterPro" id="IPR001789">
    <property type="entry name" value="Sig_transdc_resp-reg_receiver"/>
</dbReference>
<evidence type="ECO:0000313" key="5">
    <source>
        <dbReference type="Proteomes" id="UP000304900"/>
    </source>
</evidence>
<evidence type="ECO:0000313" key="4">
    <source>
        <dbReference type="EMBL" id="TKT92316.1"/>
    </source>
</evidence>
<accession>A0A4U6D6I4</accession>
<dbReference type="InterPro" id="IPR046947">
    <property type="entry name" value="LytR-like"/>
</dbReference>
<keyword evidence="5" id="KW-1185">Reference proteome</keyword>
<feature type="domain" description="HTH LytTR-type" evidence="3">
    <location>
        <begin position="134"/>
        <end position="206"/>
    </location>
</feature>
<dbReference type="RefSeq" id="WP_137339861.1">
    <property type="nucleotide sequence ID" value="NZ_BSQH01000007.1"/>
</dbReference>
<dbReference type="Gene3D" id="3.40.50.2300">
    <property type="match status" value="1"/>
</dbReference>
<dbReference type="Pfam" id="PF04397">
    <property type="entry name" value="LytTR"/>
    <property type="match status" value="1"/>
</dbReference>
<reference evidence="4 5" key="1">
    <citation type="submission" date="2019-05" db="EMBL/GenBank/DDBJ databases">
        <title>Dyadobacter AR-3-8 sp. nov., isolated from arctic soil.</title>
        <authorList>
            <person name="Chaudhary D.K."/>
        </authorList>
    </citation>
    <scope>NUCLEOTIDE SEQUENCE [LARGE SCALE GENOMIC DNA]</scope>
    <source>
        <strain evidence="4 5">AR-3-8</strain>
    </source>
</reference>
<evidence type="ECO:0000259" key="2">
    <source>
        <dbReference type="PROSITE" id="PS50110"/>
    </source>
</evidence>
<evidence type="ECO:0000256" key="1">
    <source>
        <dbReference type="PROSITE-ProRule" id="PRU00169"/>
    </source>
</evidence>
<feature type="domain" description="Response regulatory" evidence="2">
    <location>
        <begin position="6"/>
        <end position="117"/>
    </location>
</feature>
<sequence>MNVTIKAIAVDDEPIALEIIEALASKVSFLDLPASFVNAFDAIKYLKENPVDLIFLDIKMPDISGFEMLKALDKKPLVIFTTAYTEHAFKSYELDAVDYLLKPFSLERFSKACDKAAEILEFRNKTLMQKPDFLFLKSGFGQVKIFFDDILFIESSGNYMVFMLQNSKTLSRLTMKEVLQFLPETDFIRVHRSFIVSKNRVSKIERNQLHIGKNIVPVGSMFSDQVETCFSDISS</sequence>
<comment type="caution">
    <text evidence="4">The sequence shown here is derived from an EMBL/GenBank/DDBJ whole genome shotgun (WGS) entry which is preliminary data.</text>
</comment>
<dbReference type="InterPro" id="IPR007492">
    <property type="entry name" value="LytTR_DNA-bd_dom"/>
</dbReference>
<dbReference type="SMART" id="SM00850">
    <property type="entry name" value="LytTR"/>
    <property type="match status" value="1"/>
</dbReference>
<dbReference type="GO" id="GO:0000156">
    <property type="term" value="F:phosphorelay response regulator activity"/>
    <property type="evidence" value="ECO:0007669"/>
    <property type="project" value="InterPro"/>
</dbReference>
<dbReference type="PANTHER" id="PTHR37299:SF1">
    <property type="entry name" value="STAGE 0 SPORULATION PROTEIN A HOMOLOG"/>
    <property type="match status" value="1"/>
</dbReference>
<gene>
    <name evidence="4" type="ORF">FDK13_10075</name>
</gene>
<dbReference type="PANTHER" id="PTHR37299">
    <property type="entry name" value="TRANSCRIPTIONAL REGULATOR-RELATED"/>
    <property type="match status" value="1"/>
</dbReference>
<dbReference type="Proteomes" id="UP000304900">
    <property type="component" value="Unassembled WGS sequence"/>
</dbReference>
<name>A0A4U6D6I4_9BACT</name>
<dbReference type="GO" id="GO:0003677">
    <property type="term" value="F:DNA binding"/>
    <property type="evidence" value="ECO:0007669"/>
    <property type="project" value="InterPro"/>
</dbReference>
<dbReference type="EMBL" id="SZVO01000004">
    <property type="protein sequence ID" value="TKT92316.1"/>
    <property type="molecule type" value="Genomic_DNA"/>
</dbReference>
<feature type="modified residue" description="4-aspartylphosphate" evidence="1">
    <location>
        <position position="57"/>
    </location>
</feature>
<dbReference type="InterPro" id="IPR011006">
    <property type="entry name" value="CheY-like_superfamily"/>
</dbReference>
<dbReference type="SMART" id="SM00448">
    <property type="entry name" value="REC"/>
    <property type="match status" value="1"/>
</dbReference>
<dbReference type="PROSITE" id="PS50110">
    <property type="entry name" value="RESPONSE_REGULATORY"/>
    <property type="match status" value="1"/>
</dbReference>
<dbReference type="OrthoDB" id="1646880at2"/>
<dbReference type="PROSITE" id="PS50930">
    <property type="entry name" value="HTH_LYTTR"/>
    <property type="match status" value="1"/>
</dbReference>
<proteinExistence type="predicted"/>